<reference evidence="7" key="1">
    <citation type="submission" date="2019-11" db="EMBL/GenBank/DDBJ databases">
        <title>Microbial mats filling the niche in hypersaline microbial mats.</title>
        <authorList>
            <person name="Wong H.L."/>
            <person name="Macleod F.I."/>
            <person name="White R.A. III"/>
            <person name="Burns B.P."/>
        </authorList>
    </citation>
    <scope>NUCLEOTIDE SEQUENCE</scope>
    <source>
        <strain evidence="7">Rbin_158</strain>
    </source>
</reference>
<evidence type="ECO:0000313" key="7">
    <source>
        <dbReference type="EMBL" id="MBD3323206.1"/>
    </source>
</evidence>
<proteinExistence type="inferred from homology"/>
<evidence type="ECO:0000256" key="5">
    <source>
        <dbReference type="ARBA" id="ARBA00023136"/>
    </source>
</evidence>
<keyword evidence="5 6" id="KW-0472">Membrane</keyword>
<dbReference type="Proteomes" id="UP000649604">
    <property type="component" value="Unassembled WGS sequence"/>
</dbReference>
<feature type="transmembrane region" description="Helical" evidence="6">
    <location>
        <begin position="170"/>
        <end position="192"/>
    </location>
</feature>
<protein>
    <recommendedName>
        <fullName evidence="6">Phosphate transporter</fullName>
    </recommendedName>
</protein>
<dbReference type="GO" id="GO:0016020">
    <property type="term" value="C:membrane"/>
    <property type="evidence" value="ECO:0007669"/>
    <property type="project" value="UniProtKB-SubCell"/>
</dbReference>
<dbReference type="EMBL" id="WJJP01000040">
    <property type="protein sequence ID" value="MBD3323206.1"/>
    <property type="molecule type" value="Genomic_DNA"/>
</dbReference>
<feature type="transmembrane region" description="Helical" evidence="6">
    <location>
        <begin position="133"/>
        <end position="158"/>
    </location>
</feature>
<keyword evidence="4 6" id="KW-1133">Transmembrane helix</keyword>
<dbReference type="PANTHER" id="PTHR11101:SF80">
    <property type="entry name" value="PHOSPHATE TRANSPORTER"/>
    <property type="match status" value="1"/>
</dbReference>
<feature type="transmembrane region" description="Helical" evidence="6">
    <location>
        <begin position="42"/>
        <end position="60"/>
    </location>
</feature>
<comment type="subcellular location">
    <subcellularLocation>
        <location evidence="1 6">Membrane</location>
        <topology evidence="1 6">Multi-pass membrane protein</topology>
    </subcellularLocation>
</comment>
<evidence type="ECO:0000256" key="2">
    <source>
        <dbReference type="ARBA" id="ARBA00022448"/>
    </source>
</evidence>
<feature type="transmembrane region" description="Helical" evidence="6">
    <location>
        <begin position="204"/>
        <end position="224"/>
    </location>
</feature>
<keyword evidence="3 6" id="KW-0812">Transmembrane</keyword>
<dbReference type="PANTHER" id="PTHR11101">
    <property type="entry name" value="PHOSPHATE TRANSPORTER"/>
    <property type="match status" value="1"/>
</dbReference>
<evidence type="ECO:0000256" key="1">
    <source>
        <dbReference type="ARBA" id="ARBA00004141"/>
    </source>
</evidence>
<dbReference type="GO" id="GO:0035435">
    <property type="term" value="P:phosphate ion transmembrane transport"/>
    <property type="evidence" value="ECO:0007669"/>
    <property type="project" value="TreeGrafter"/>
</dbReference>
<keyword evidence="2 6" id="KW-0813">Transport</keyword>
<feature type="transmembrane region" description="Helical" evidence="6">
    <location>
        <begin position="251"/>
        <end position="275"/>
    </location>
</feature>
<name>A0A9D5Q4S1_9BACT</name>
<feature type="transmembrane region" description="Helical" evidence="6">
    <location>
        <begin position="377"/>
        <end position="398"/>
    </location>
</feature>
<sequence>MFVLILAAGVGFVMAMAIGANDVANSMATAVGAKAITIKQAVFIAAVLEFSGAFFFGKMVTETIRKGIVKPGAITDPETMLAGALAALLAAAVWIFIATAFELPVSTTHSIVGGMTGFGIVAAGIKAVNWGTMAFIVTSWFLSPVIGGLLAFGVFTYISRSILRKKRPFAAAKLVAPGLIGMTFLIVTLMFISKALHYSGSYLMPLSISFNIAFISGILSYLRLRKKKVKGNRYAAVEGIFRKLQVMTSCYVSLAHGANDVANAIGPLAVIYAIIKYGNLAEKVAVPKSLLAVGGLGIALGVAIWGHKVMKTIGTRITELNNTRGFSIDFSTATTVFLASALGLPVSSTHTVVGAVVGVGYARGVDAVDLGVIRQIVISWFITVPAGAIMAAIFYKILIHLL</sequence>
<dbReference type="Pfam" id="PF01384">
    <property type="entry name" value="PHO4"/>
    <property type="match status" value="1"/>
</dbReference>
<feature type="transmembrane region" description="Helical" evidence="6">
    <location>
        <begin position="287"/>
        <end position="305"/>
    </location>
</feature>
<accession>A0A9D5Q4S1</accession>
<dbReference type="InterPro" id="IPR001204">
    <property type="entry name" value="Phos_transporter"/>
</dbReference>
<evidence type="ECO:0000313" key="8">
    <source>
        <dbReference type="Proteomes" id="UP000649604"/>
    </source>
</evidence>
<dbReference type="AlphaFoldDB" id="A0A9D5Q4S1"/>
<keyword evidence="6" id="KW-0592">Phosphate transport</keyword>
<feature type="transmembrane region" description="Helical" evidence="6">
    <location>
        <begin position="81"/>
        <end position="101"/>
    </location>
</feature>
<evidence type="ECO:0000256" key="3">
    <source>
        <dbReference type="ARBA" id="ARBA00022692"/>
    </source>
</evidence>
<evidence type="ECO:0000256" key="4">
    <source>
        <dbReference type="ARBA" id="ARBA00022989"/>
    </source>
</evidence>
<gene>
    <name evidence="7" type="ORF">GF339_01405</name>
</gene>
<dbReference type="GO" id="GO:0005315">
    <property type="term" value="F:phosphate transmembrane transporter activity"/>
    <property type="evidence" value="ECO:0007669"/>
    <property type="project" value="InterPro"/>
</dbReference>
<evidence type="ECO:0000256" key="6">
    <source>
        <dbReference type="RuleBase" id="RU363058"/>
    </source>
</evidence>
<organism evidence="7 8">
    <name type="scientific">candidate division KSB3 bacterium</name>
    <dbReference type="NCBI Taxonomy" id="2044937"/>
    <lineage>
        <taxon>Bacteria</taxon>
        <taxon>candidate division KSB3</taxon>
    </lineage>
</organism>
<comment type="caution">
    <text evidence="7">The sequence shown here is derived from an EMBL/GenBank/DDBJ whole genome shotgun (WGS) entry which is preliminary data.</text>
</comment>
<comment type="similarity">
    <text evidence="6">Belongs to the inorganic phosphate transporter (PiT) (TC 2.A.20) family.</text>
</comment>